<dbReference type="SMART" id="SM00563">
    <property type="entry name" value="PlsC"/>
    <property type="match status" value="1"/>
</dbReference>
<evidence type="ECO:0000313" key="5">
    <source>
        <dbReference type="EMBL" id="TWT82716.1"/>
    </source>
</evidence>
<dbReference type="SUPFAM" id="SSF56801">
    <property type="entry name" value="Acetyl-CoA synthetase-like"/>
    <property type="match status" value="1"/>
</dbReference>
<evidence type="ECO:0000313" key="6">
    <source>
        <dbReference type="Proteomes" id="UP000315010"/>
    </source>
</evidence>
<dbReference type="CDD" id="cd07989">
    <property type="entry name" value="LPLAT_AGPAT-like"/>
    <property type="match status" value="1"/>
</dbReference>
<dbReference type="InterPro" id="IPR042099">
    <property type="entry name" value="ANL_N_sf"/>
</dbReference>
<evidence type="ECO:0000256" key="2">
    <source>
        <dbReference type="ARBA" id="ARBA00022598"/>
    </source>
</evidence>
<dbReference type="PANTHER" id="PTHR24096:SF149">
    <property type="entry name" value="AMP-BINDING DOMAIN-CONTAINING PROTEIN-RELATED"/>
    <property type="match status" value="1"/>
</dbReference>
<keyword evidence="3" id="KW-0812">Transmembrane</keyword>
<evidence type="ECO:0000259" key="4">
    <source>
        <dbReference type="SMART" id="SM00563"/>
    </source>
</evidence>
<dbReference type="Pfam" id="PF00501">
    <property type="entry name" value="AMP-binding"/>
    <property type="match status" value="1"/>
</dbReference>
<name>A0A5C5Z6J3_9BACT</name>
<dbReference type="Proteomes" id="UP000315010">
    <property type="component" value="Unassembled WGS sequence"/>
</dbReference>
<comment type="caution">
    <text evidence="5">The sequence shown here is derived from an EMBL/GenBank/DDBJ whole genome shotgun (WGS) entry which is preliminary data.</text>
</comment>
<dbReference type="InterPro" id="IPR045851">
    <property type="entry name" value="AMP-bd_C_sf"/>
</dbReference>
<feature type="transmembrane region" description="Helical" evidence="3">
    <location>
        <begin position="32"/>
        <end position="53"/>
    </location>
</feature>
<gene>
    <name evidence="5" type="primary">aas</name>
    <name evidence="5" type="ORF">CA13_41790</name>
</gene>
<dbReference type="InterPro" id="IPR020845">
    <property type="entry name" value="AMP-binding_CS"/>
</dbReference>
<sequence length="794" mass="87215">MGENAHSLAAIGQPDGIISALFFERLPRVSGLQIGLLAAALIVALTVSVAIFSPRRFIRGFMRPLLWALYRKEVIGLENLPTEGGYVVGSNHVSWIDGILILWMLPKNIRFLVDAENFDNAITRYLGAGFDVILMKSNPKSIGRALKTAREGLKAGDSIGIFPEGTISRTGQLQAFKPGVQKILKGTDAPIVPVWLDGMWGSAFSYSGGKLFWKWPTMLRRRLTLYIGKPLPGDTPLEMVRSQVQQLGARATIEHRDAFPALARRVIRTWRKKGRLLQCADSLGTEVNARDMLVRVLVLRRLLRREVLSKDEQYVGILLPPSVAGVAANVALALDRRISANLNYTVSSDVMNHCIGEANIKHVLTSEKFLSKLDLQLDAEIVLLDSFAQKVTIMDKLIGFVQGRLLPTFLLDRILGLHKVDKDDLLTIIFTSGSTGMPKGVMLSQANISHNVDAIERAIKLNIHDVVMGILPFFHSFGYAVTLWAVNTLGPAGVYHFNPLDSRQIGKLTKKYKATVLLGTPTFLRSYLRRVEPQQFKTLDVVVVGAEKMPRDLFDAFEERFGVRPVEGYGTTELSPLVSVNIPPTRSNAKFQIDRHEGSVGRPLPGISTKIVSTDDGSELAAGEDGMLLVTGPNVMKGYANQEELTGKAIQDGWYVTGDIANVDDQGFLHITGRLSRFSKIGGEMVPHVTIEDELARLYADGDASDNDDDEGQRVCVTAVPDVKKGERLIVLFKPPAQDYDKVRAALNKAGLPNLFIPSADSFLEVEKIPLLGTGKLDIKGAQTVALEHFGSKS</sequence>
<evidence type="ECO:0000256" key="3">
    <source>
        <dbReference type="SAM" id="Phobius"/>
    </source>
</evidence>
<dbReference type="Gene3D" id="3.40.50.12780">
    <property type="entry name" value="N-terminal domain of ligase-like"/>
    <property type="match status" value="1"/>
</dbReference>
<keyword evidence="2" id="KW-0436">Ligase</keyword>
<keyword evidence="3" id="KW-1133">Transmembrane helix</keyword>
<dbReference type="GO" id="GO:0016405">
    <property type="term" value="F:CoA-ligase activity"/>
    <property type="evidence" value="ECO:0007669"/>
    <property type="project" value="TreeGrafter"/>
</dbReference>
<dbReference type="PROSITE" id="PS00455">
    <property type="entry name" value="AMP_BINDING"/>
    <property type="match status" value="1"/>
</dbReference>
<keyword evidence="6" id="KW-1185">Reference proteome</keyword>
<dbReference type="SUPFAM" id="SSF69593">
    <property type="entry name" value="Glycerol-3-phosphate (1)-acyltransferase"/>
    <property type="match status" value="1"/>
</dbReference>
<dbReference type="InterPro" id="IPR002123">
    <property type="entry name" value="Plipid/glycerol_acylTrfase"/>
</dbReference>
<dbReference type="OrthoDB" id="9757771at2"/>
<organism evidence="5 6">
    <name type="scientific">Novipirellula herctigrandis</name>
    <dbReference type="NCBI Taxonomy" id="2527986"/>
    <lineage>
        <taxon>Bacteria</taxon>
        <taxon>Pseudomonadati</taxon>
        <taxon>Planctomycetota</taxon>
        <taxon>Planctomycetia</taxon>
        <taxon>Pirellulales</taxon>
        <taxon>Pirellulaceae</taxon>
        <taxon>Novipirellula</taxon>
    </lineage>
</organism>
<dbReference type="PANTHER" id="PTHR24096">
    <property type="entry name" value="LONG-CHAIN-FATTY-ACID--COA LIGASE"/>
    <property type="match status" value="1"/>
</dbReference>
<protein>
    <submittedName>
        <fullName evidence="5">Bifunctional protein Aas</fullName>
    </submittedName>
</protein>
<accession>A0A5C5Z6J3</accession>
<dbReference type="AlphaFoldDB" id="A0A5C5Z6J3"/>
<proteinExistence type="inferred from homology"/>
<feature type="domain" description="Phospholipid/glycerol acyltransferase" evidence="4">
    <location>
        <begin position="86"/>
        <end position="199"/>
    </location>
</feature>
<dbReference type="Pfam" id="PF01553">
    <property type="entry name" value="Acyltransferase"/>
    <property type="match status" value="1"/>
</dbReference>
<reference evidence="5 6" key="1">
    <citation type="submission" date="2019-02" db="EMBL/GenBank/DDBJ databases">
        <title>Deep-cultivation of Planctomycetes and their phenomic and genomic characterization uncovers novel biology.</title>
        <authorList>
            <person name="Wiegand S."/>
            <person name="Jogler M."/>
            <person name="Boedeker C."/>
            <person name="Pinto D."/>
            <person name="Vollmers J."/>
            <person name="Rivas-Marin E."/>
            <person name="Kohn T."/>
            <person name="Peeters S.H."/>
            <person name="Heuer A."/>
            <person name="Rast P."/>
            <person name="Oberbeckmann S."/>
            <person name="Bunk B."/>
            <person name="Jeske O."/>
            <person name="Meyerdierks A."/>
            <person name="Storesund J.E."/>
            <person name="Kallscheuer N."/>
            <person name="Luecker S."/>
            <person name="Lage O.M."/>
            <person name="Pohl T."/>
            <person name="Merkel B.J."/>
            <person name="Hornburger P."/>
            <person name="Mueller R.-W."/>
            <person name="Bruemmer F."/>
            <person name="Labrenz M."/>
            <person name="Spormann A.M."/>
            <person name="Op Den Camp H."/>
            <person name="Overmann J."/>
            <person name="Amann R."/>
            <person name="Jetten M.S.M."/>
            <person name="Mascher T."/>
            <person name="Medema M.H."/>
            <person name="Devos D.P."/>
            <person name="Kaster A.-K."/>
            <person name="Ovreas L."/>
            <person name="Rohde M."/>
            <person name="Galperin M.Y."/>
            <person name="Jogler C."/>
        </authorList>
    </citation>
    <scope>NUCLEOTIDE SEQUENCE [LARGE SCALE GENOMIC DNA]</scope>
    <source>
        <strain evidence="5 6">CA13</strain>
    </source>
</reference>
<evidence type="ECO:0000256" key="1">
    <source>
        <dbReference type="ARBA" id="ARBA00006432"/>
    </source>
</evidence>
<dbReference type="GO" id="GO:0016746">
    <property type="term" value="F:acyltransferase activity"/>
    <property type="evidence" value="ECO:0007669"/>
    <property type="project" value="InterPro"/>
</dbReference>
<comment type="similarity">
    <text evidence="1">Belongs to the ATP-dependent AMP-binding enzyme family.</text>
</comment>
<dbReference type="Gene3D" id="3.30.300.30">
    <property type="match status" value="1"/>
</dbReference>
<keyword evidence="3" id="KW-0472">Membrane</keyword>
<dbReference type="EMBL" id="SJPJ01000001">
    <property type="protein sequence ID" value="TWT82716.1"/>
    <property type="molecule type" value="Genomic_DNA"/>
</dbReference>
<dbReference type="InterPro" id="IPR000873">
    <property type="entry name" value="AMP-dep_synth/lig_dom"/>
</dbReference>